<evidence type="ECO:0000256" key="1">
    <source>
        <dbReference type="SAM" id="Phobius"/>
    </source>
</evidence>
<protein>
    <submittedName>
        <fullName evidence="3">Type II secretion system protein</fullName>
    </submittedName>
</protein>
<feature type="transmembrane region" description="Helical" evidence="1">
    <location>
        <begin position="23"/>
        <end position="43"/>
    </location>
</feature>
<dbReference type="Proteomes" id="UP000824139">
    <property type="component" value="Unassembled WGS sequence"/>
</dbReference>
<feature type="domain" description="DUF6613" evidence="2">
    <location>
        <begin position="134"/>
        <end position="342"/>
    </location>
</feature>
<evidence type="ECO:0000259" key="2">
    <source>
        <dbReference type="Pfam" id="PF20318"/>
    </source>
</evidence>
<dbReference type="SUPFAM" id="SSF54523">
    <property type="entry name" value="Pili subunits"/>
    <property type="match status" value="1"/>
</dbReference>
<reference evidence="3" key="1">
    <citation type="submission" date="2020-10" db="EMBL/GenBank/DDBJ databases">
        <authorList>
            <person name="Gilroy R."/>
        </authorList>
    </citation>
    <scope>NUCLEOTIDE SEQUENCE</scope>
    <source>
        <strain evidence="3">CHK152-2994</strain>
    </source>
</reference>
<dbReference type="EMBL" id="DVJO01000032">
    <property type="protein sequence ID" value="HIS82251.1"/>
    <property type="molecule type" value="Genomic_DNA"/>
</dbReference>
<accession>A0A9D1K390</accession>
<dbReference type="InterPro" id="IPR046721">
    <property type="entry name" value="DUF6613"/>
</dbReference>
<keyword evidence="1" id="KW-1133">Transmembrane helix</keyword>
<gene>
    <name evidence="3" type="ORF">IAD41_01420</name>
</gene>
<sequence>MKNQAMTEFPGGGASCNLAPVRVLFKFILLGQFMSFVGDLFFINSSLIRYRFENKYPTNFFAKKQSKDETNFSRFTQNDPSPKSKMLYLSQNDTQSFCSAESQGEGMRVAAFTLAEVLITLGIIGIVAAMTLPALINNYNTKLTETRLKKFYSIFNQAILRSVNDNGPFEGWDYWVDEWNDNGLQIPNQSKINNAFEKYLRPYMNIVAVKKGKCAASAPASNGGKCYYYFLADGSAFTFSEHLSRTIWFYPKGDWERCEKANSNIKGRCCFTFLFQPFYDKDLDEWKYHLNKGLEPFMVSWDGTEDMLINDPSYGCAVNGIYCTALIQQNGWRVPKNYPHKIKY</sequence>
<keyword evidence="1" id="KW-0472">Membrane</keyword>
<dbReference type="InterPro" id="IPR045584">
    <property type="entry name" value="Pilin-like"/>
</dbReference>
<evidence type="ECO:0000313" key="4">
    <source>
        <dbReference type="Proteomes" id="UP000824139"/>
    </source>
</evidence>
<feature type="transmembrane region" description="Helical" evidence="1">
    <location>
        <begin position="109"/>
        <end position="136"/>
    </location>
</feature>
<comment type="caution">
    <text evidence="3">The sequence shown here is derived from an EMBL/GenBank/DDBJ whole genome shotgun (WGS) entry which is preliminary data.</text>
</comment>
<reference evidence="3" key="2">
    <citation type="journal article" date="2021" name="PeerJ">
        <title>Extensive microbial diversity within the chicken gut microbiome revealed by metagenomics and culture.</title>
        <authorList>
            <person name="Gilroy R."/>
            <person name="Ravi A."/>
            <person name="Getino M."/>
            <person name="Pursley I."/>
            <person name="Horton D.L."/>
            <person name="Alikhan N.F."/>
            <person name="Baker D."/>
            <person name="Gharbi K."/>
            <person name="Hall N."/>
            <person name="Watson M."/>
            <person name="Adriaenssens E.M."/>
            <person name="Foster-Nyarko E."/>
            <person name="Jarju S."/>
            <person name="Secka A."/>
            <person name="Antonio M."/>
            <person name="Oren A."/>
            <person name="Chaudhuri R.R."/>
            <person name="La Ragione R."/>
            <person name="Hildebrand F."/>
            <person name="Pallen M.J."/>
        </authorList>
    </citation>
    <scope>NUCLEOTIDE SEQUENCE</scope>
    <source>
        <strain evidence="3">CHK152-2994</strain>
    </source>
</reference>
<proteinExistence type="predicted"/>
<evidence type="ECO:0000313" key="3">
    <source>
        <dbReference type="EMBL" id="HIS82251.1"/>
    </source>
</evidence>
<dbReference type="Pfam" id="PF20318">
    <property type="entry name" value="DUF6613"/>
    <property type="match status" value="1"/>
</dbReference>
<dbReference type="Gene3D" id="3.30.700.10">
    <property type="entry name" value="Glycoprotein, Type 4 Pilin"/>
    <property type="match status" value="1"/>
</dbReference>
<organism evidence="3 4">
    <name type="scientific">Candidatus Scatenecus faecavium</name>
    <dbReference type="NCBI Taxonomy" id="2840915"/>
    <lineage>
        <taxon>Bacteria</taxon>
        <taxon>Candidatus Scatenecus</taxon>
    </lineage>
</organism>
<dbReference type="AlphaFoldDB" id="A0A9D1K390"/>
<keyword evidence="1" id="KW-0812">Transmembrane</keyword>
<name>A0A9D1K390_9BACT</name>